<proteinExistence type="predicted"/>
<dbReference type="Pfam" id="PF08757">
    <property type="entry name" value="CotH"/>
    <property type="match status" value="1"/>
</dbReference>
<protein>
    <submittedName>
        <fullName evidence="2">Uncharacterized protein</fullName>
    </submittedName>
</protein>
<evidence type="ECO:0000313" key="3">
    <source>
        <dbReference type="Proteomes" id="UP001165080"/>
    </source>
</evidence>
<name>A0A9W6BZC4_9CHLO</name>
<accession>A0A9W6BZC4</accession>
<evidence type="ECO:0000256" key="1">
    <source>
        <dbReference type="SAM" id="MobiDB-lite"/>
    </source>
</evidence>
<dbReference type="EMBL" id="BRXU01000041">
    <property type="protein sequence ID" value="GLC61074.1"/>
    <property type="molecule type" value="Genomic_DNA"/>
</dbReference>
<reference evidence="2 3" key="1">
    <citation type="journal article" date="2023" name="Commun. Biol.">
        <title>Reorganization of the ancestral sex-determining regions during the evolution of trioecy in Pleodorina starrii.</title>
        <authorList>
            <person name="Takahashi K."/>
            <person name="Suzuki S."/>
            <person name="Kawai-Toyooka H."/>
            <person name="Yamamoto K."/>
            <person name="Hamaji T."/>
            <person name="Ootsuki R."/>
            <person name="Yamaguchi H."/>
            <person name="Kawachi M."/>
            <person name="Higashiyama T."/>
            <person name="Nozaki H."/>
        </authorList>
    </citation>
    <scope>NUCLEOTIDE SEQUENCE [LARGE SCALE GENOMIC DNA]</scope>
    <source>
        <strain evidence="2 3">NIES-4479</strain>
    </source>
</reference>
<dbReference type="AlphaFoldDB" id="A0A9W6BZC4"/>
<evidence type="ECO:0000313" key="2">
    <source>
        <dbReference type="EMBL" id="GLC61074.1"/>
    </source>
</evidence>
<organism evidence="2 3">
    <name type="scientific">Pleodorina starrii</name>
    <dbReference type="NCBI Taxonomy" id="330485"/>
    <lineage>
        <taxon>Eukaryota</taxon>
        <taxon>Viridiplantae</taxon>
        <taxon>Chlorophyta</taxon>
        <taxon>core chlorophytes</taxon>
        <taxon>Chlorophyceae</taxon>
        <taxon>CS clade</taxon>
        <taxon>Chlamydomonadales</taxon>
        <taxon>Volvocaceae</taxon>
        <taxon>Pleodorina</taxon>
    </lineage>
</organism>
<feature type="region of interest" description="Disordered" evidence="1">
    <location>
        <begin position="1"/>
        <end position="58"/>
    </location>
</feature>
<dbReference type="Proteomes" id="UP001165080">
    <property type="component" value="Unassembled WGS sequence"/>
</dbReference>
<sequence length="658" mass="69450">MRYDVEPRPADVVPGTGMGISPPTGSDRAPAASMRPTGAGAGAGGAASSLGSRQQQETQLKERAGWHAWMLFFGPDSAAAAAAGTGAAAAEPPVTAAVAAAAVAVGSVGSRWCPVGRRAAVRLAVRGAMVLLLAAVVSQAYDISKLEFSSSYYSSVPVLVLGSDKSLPNEPKAAAGLLVSGCSGDGGGNGTHGGAQGGRWGHCCIGCDKSPQLRLRVGAELRGRSSQAAAKKSYSIELRSSDGSEAPTPLLGLPAAADWVLYGPSLDRSLIRDALSYELARAQGRWASRSVFVELFVIDDGSQQLDQEKHYKGLYALTEPIQRGRNRLNIQKLESDKDISGGYILELSNAAATEWWAANLGEELPASVSKMGPTRVEFKYPSPSRAPSPSWYFVSSLMSNLSSALQSAQSYGSAEDLSYLIDVPSLADFMLHTELSCDYDGFVSSVFLHKDRGGPLVAGPVWDKNLAYGNEVEVTSPSGCGWRYAAAAVQNSGQVAVWMASLARAGWWRAAVADRWRQLRGSDGDGPWSDSSLEGLVRRLAAHIPPDVAARNFERWPLQSTHSNQRFVTLPPAKGSWEAEVEALRGWLLDRAHWLDGKLLRESGGPDLAAPSPPTLLTGVLGAVLGGRTVARAFQENLGVGGRRLQGGTALVQDTELA</sequence>
<gene>
    <name evidence="2" type="primary">PLEST009782</name>
    <name evidence="2" type="ORF">PLESTB_001713500</name>
</gene>
<keyword evidence="3" id="KW-1185">Reference proteome</keyword>
<dbReference type="InterPro" id="IPR014867">
    <property type="entry name" value="Spore_coat_CotH_CotH2/3/7"/>
</dbReference>
<comment type="caution">
    <text evidence="2">The sequence shown here is derived from an EMBL/GenBank/DDBJ whole genome shotgun (WGS) entry which is preliminary data.</text>
</comment>
<feature type="compositionally biased region" description="Polar residues" evidence="1">
    <location>
        <begin position="49"/>
        <end position="58"/>
    </location>
</feature>